<sequence length="404" mass="44470">MPASAATSMLSSGLFVSLIALSGYFVLPWLFFRLKRASAAQTCNEDVLRLIFEHCSDSTLANAGRVCRSWVDPAQRELFSVLPPKRSQKRTMSWEPLGTVLLGNPRLRSYIRRLKISVMGMKELDNYDWVRLLPYHGITSLELSSWPNDQLHAALGNMFLTSPGLSNLQQLRIAGAILTDPAVSQKFLSNPSLSHLQLVFLGGPAPSQPFSRRPLNTLTRLSIAAQSLLIEDVPAMIWACRASLRRLDLHLKHNPDPTGYARLAAAFQAVPHLEHIHLDWDGSSTLHGDPTPVLDGLGLMLPNLRHLRAGAGLYTAAFFAHLPPALETLHLQYSHQKGVGAEAHFPAGAAIADLSTHPTLRSFTLSPAVGCPFMEFPALIVASKSFRFEFATPAKVEESYVSWD</sequence>
<keyword evidence="3" id="KW-1185">Reference proteome</keyword>
<feature type="transmembrane region" description="Helical" evidence="1">
    <location>
        <begin position="12"/>
        <end position="32"/>
    </location>
</feature>
<reference evidence="2" key="1">
    <citation type="submission" date="2023-03" db="EMBL/GenBank/DDBJ databases">
        <title>Massive genome expansion in bonnet fungi (Mycena s.s.) driven by repeated elements and novel gene families across ecological guilds.</title>
        <authorList>
            <consortium name="Lawrence Berkeley National Laboratory"/>
            <person name="Harder C.B."/>
            <person name="Miyauchi S."/>
            <person name="Viragh M."/>
            <person name="Kuo A."/>
            <person name="Thoen E."/>
            <person name="Andreopoulos B."/>
            <person name="Lu D."/>
            <person name="Skrede I."/>
            <person name="Drula E."/>
            <person name="Henrissat B."/>
            <person name="Morin E."/>
            <person name="Kohler A."/>
            <person name="Barry K."/>
            <person name="LaButti K."/>
            <person name="Morin E."/>
            <person name="Salamov A."/>
            <person name="Lipzen A."/>
            <person name="Mereny Z."/>
            <person name="Hegedus B."/>
            <person name="Baldrian P."/>
            <person name="Stursova M."/>
            <person name="Weitz H."/>
            <person name="Taylor A."/>
            <person name="Grigoriev I.V."/>
            <person name="Nagy L.G."/>
            <person name="Martin F."/>
            <person name="Kauserud H."/>
        </authorList>
    </citation>
    <scope>NUCLEOTIDE SEQUENCE</scope>
    <source>
        <strain evidence="2">CBHHK002</strain>
    </source>
</reference>
<keyword evidence="1" id="KW-0472">Membrane</keyword>
<dbReference type="InterPro" id="IPR032675">
    <property type="entry name" value="LRR_dom_sf"/>
</dbReference>
<evidence type="ECO:0000313" key="2">
    <source>
        <dbReference type="EMBL" id="KAJ7336872.1"/>
    </source>
</evidence>
<proteinExistence type="predicted"/>
<evidence type="ECO:0000313" key="3">
    <source>
        <dbReference type="Proteomes" id="UP001218218"/>
    </source>
</evidence>
<protein>
    <recommendedName>
        <fullName evidence="4">F-box domain-containing protein</fullName>
    </recommendedName>
</protein>
<evidence type="ECO:0000256" key="1">
    <source>
        <dbReference type="SAM" id="Phobius"/>
    </source>
</evidence>
<dbReference type="SUPFAM" id="SSF52047">
    <property type="entry name" value="RNI-like"/>
    <property type="match status" value="1"/>
</dbReference>
<comment type="caution">
    <text evidence="2">The sequence shown here is derived from an EMBL/GenBank/DDBJ whole genome shotgun (WGS) entry which is preliminary data.</text>
</comment>
<evidence type="ECO:0008006" key="4">
    <source>
        <dbReference type="Google" id="ProtNLM"/>
    </source>
</evidence>
<name>A0AAD6ZSC0_9AGAR</name>
<dbReference type="CDD" id="cd09917">
    <property type="entry name" value="F-box_SF"/>
    <property type="match status" value="1"/>
</dbReference>
<gene>
    <name evidence="2" type="ORF">DFH08DRAFT_877649</name>
</gene>
<dbReference type="Gene3D" id="3.80.10.10">
    <property type="entry name" value="Ribonuclease Inhibitor"/>
    <property type="match status" value="1"/>
</dbReference>
<organism evidence="2 3">
    <name type="scientific">Mycena albidolilacea</name>
    <dbReference type="NCBI Taxonomy" id="1033008"/>
    <lineage>
        <taxon>Eukaryota</taxon>
        <taxon>Fungi</taxon>
        <taxon>Dikarya</taxon>
        <taxon>Basidiomycota</taxon>
        <taxon>Agaricomycotina</taxon>
        <taxon>Agaricomycetes</taxon>
        <taxon>Agaricomycetidae</taxon>
        <taxon>Agaricales</taxon>
        <taxon>Marasmiineae</taxon>
        <taxon>Mycenaceae</taxon>
        <taxon>Mycena</taxon>
    </lineage>
</organism>
<accession>A0AAD6ZSC0</accession>
<dbReference type="EMBL" id="JARIHO010000030">
    <property type="protein sequence ID" value="KAJ7336872.1"/>
    <property type="molecule type" value="Genomic_DNA"/>
</dbReference>
<dbReference type="AlphaFoldDB" id="A0AAD6ZSC0"/>
<dbReference type="Proteomes" id="UP001218218">
    <property type="component" value="Unassembled WGS sequence"/>
</dbReference>
<keyword evidence="1" id="KW-0812">Transmembrane</keyword>
<keyword evidence="1" id="KW-1133">Transmembrane helix</keyword>